<dbReference type="Pfam" id="PF03797">
    <property type="entry name" value="Autotransporter"/>
    <property type="match status" value="1"/>
</dbReference>
<dbReference type="SUPFAM" id="SSF51126">
    <property type="entry name" value="Pectin lyase-like"/>
    <property type="match status" value="1"/>
</dbReference>
<evidence type="ECO:0000313" key="3">
    <source>
        <dbReference type="EMBL" id="MFC4594418.1"/>
    </source>
</evidence>
<dbReference type="SUPFAM" id="SSF103515">
    <property type="entry name" value="Autotransporter"/>
    <property type="match status" value="1"/>
</dbReference>
<evidence type="ECO:0000259" key="2">
    <source>
        <dbReference type="PROSITE" id="PS51208"/>
    </source>
</evidence>
<dbReference type="Proteomes" id="UP001595957">
    <property type="component" value="Unassembled WGS sequence"/>
</dbReference>
<sequence length="847" mass="83235">MSSRALLGATGLAGSLGILMLALPSAAVAQNECGALPAAGGLVSCPASGNPYPAGITYLPTAGLTVVLPAGASIQTATAATPGIQIVGAGDLAIDGSGASVATSGALSNGVTVSSLGGSAEVGLASVSTTGAGSTAVSALSDTGTASVITTGNVTSTGRGGAGISAVSGTGDAFVTANNVSTVAALPADTATSRSAILAQGANATVISTGTVTTAGRASLGGVADAISVTGTAGDASAVVNNVAASGDTSRAVAVTASNNASATVNGLVSASGLGADAVAVTGGNRATVTVGPNGRLSAADGNLITLTSVNGSTLSNSGTIGSNPNGLAVQALGGPATINNSGSLSSDIVLTAGNDTVNNSGAFVVGPNPDFGAGTDAFVNTGLVSLGTGATVAGAPTFAGLESFSNAGLVDLRNGVVGDSLTLPGTFSGTGASQLGVDVSAGGSDRLILGGAATGTTTVLLNAPSLTAPIFTSGAVIVQAGAPSAASAFQFNGGFQNAGLVRYEVAYDPATLSYSVTGGPSDAAFRTLNYVDGARSLWMKSADVVTAQLRSRRDSLWAHGDAATSGKFWLQMHGSVEDRSGRRTVSSFGQSRVVNTGYKQDYYGGQAGFDFGGGVGEKGGFALGVTGGYINSSQNFAGSPDRINFNAVNAGVYGSFTSGNIFANVLGKYDHYWANVSSPTGGFRQKFNGSVYGVRGEVGLRFGSDSFFIEPAASLSYTRSNLDSFSVLGTTADFNEDDGLRGRVGGRVGGQVHIGDTAVLAPYIGANYVHEFKGRDEVSFSNGVQTVAFTNDRMRDYGEAVLGVTIGQTSGISGFLEANYARTFSNGSGSNSLEGAGGRAGLRIRF</sequence>
<keyword evidence="4" id="KW-1185">Reference proteome</keyword>
<comment type="caution">
    <text evidence="3">The sequence shown here is derived from an EMBL/GenBank/DDBJ whole genome shotgun (WGS) entry which is preliminary data.</text>
</comment>
<evidence type="ECO:0000313" key="4">
    <source>
        <dbReference type="Proteomes" id="UP001595957"/>
    </source>
</evidence>
<dbReference type="InterPro" id="IPR005546">
    <property type="entry name" value="Autotransporte_beta"/>
</dbReference>
<dbReference type="SMART" id="SM00869">
    <property type="entry name" value="Autotransporter"/>
    <property type="match status" value="1"/>
</dbReference>
<dbReference type="InterPro" id="IPR036709">
    <property type="entry name" value="Autotransporte_beta_dom_sf"/>
</dbReference>
<dbReference type="PROSITE" id="PS51208">
    <property type="entry name" value="AUTOTRANSPORTER"/>
    <property type="match status" value="1"/>
</dbReference>
<proteinExistence type="predicted"/>
<dbReference type="Gene3D" id="2.160.20.20">
    <property type="match status" value="1"/>
</dbReference>
<dbReference type="EMBL" id="JBHSFZ010000015">
    <property type="protein sequence ID" value="MFC4594418.1"/>
    <property type="molecule type" value="Genomic_DNA"/>
</dbReference>
<dbReference type="Gene3D" id="2.40.128.130">
    <property type="entry name" value="Autotransporter beta-domain"/>
    <property type="match status" value="1"/>
</dbReference>
<dbReference type="NCBIfam" id="TIGR01414">
    <property type="entry name" value="autotrans_barl"/>
    <property type="match status" value="1"/>
</dbReference>
<reference evidence="4" key="1">
    <citation type="journal article" date="2019" name="Int. J. Syst. Evol. Microbiol.">
        <title>The Global Catalogue of Microorganisms (GCM) 10K type strain sequencing project: providing services to taxonomists for standard genome sequencing and annotation.</title>
        <authorList>
            <consortium name="The Broad Institute Genomics Platform"/>
            <consortium name="The Broad Institute Genome Sequencing Center for Infectious Disease"/>
            <person name="Wu L."/>
            <person name="Ma J."/>
        </authorList>
    </citation>
    <scope>NUCLEOTIDE SEQUENCE [LARGE SCALE GENOMIC DNA]</scope>
    <source>
        <strain evidence="4">NBRC 103632</strain>
    </source>
</reference>
<feature type="chain" id="PRO_5046949793" evidence="1">
    <location>
        <begin position="30"/>
        <end position="847"/>
    </location>
</feature>
<feature type="signal peptide" evidence="1">
    <location>
        <begin position="1"/>
        <end position="29"/>
    </location>
</feature>
<name>A0ABV9EZQ4_9SPHN</name>
<organism evidence="3 4">
    <name type="scientific">Sphingobium tyrosinilyticum</name>
    <dbReference type="NCBI Taxonomy" id="2715436"/>
    <lineage>
        <taxon>Bacteria</taxon>
        <taxon>Pseudomonadati</taxon>
        <taxon>Pseudomonadota</taxon>
        <taxon>Alphaproteobacteria</taxon>
        <taxon>Sphingomonadales</taxon>
        <taxon>Sphingomonadaceae</taxon>
        <taxon>Sphingobium</taxon>
    </lineage>
</organism>
<gene>
    <name evidence="3" type="ORF">ACFO3E_09465</name>
</gene>
<dbReference type="InterPro" id="IPR006315">
    <property type="entry name" value="OM_autotransptr_brl_dom"/>
</dbReference>
<dbReference type="InterPro" id="IPR012332">
    <property type="entry name" value="Autotransporter_pectin_lyase_C"/>
</dbReference>
<evidence type="ECO:0000256" key="1">
    <source>
        <dbReference type="SAM" id="SignalP"/>
    </source>
</evidence>
<protein>
    <submittedName>
        <fullName evidence="3">Autotransporter domain-containing protein</fullName>
    </submittedName>
</protein>
<accession>A0ABV9EZQ4</accession>
<keyword evidence="1" id="KW-0732">Signal</keyword>
<feature type="domain" description="Autotransporter" evidence="2">
    <location>
        <begin position="562"/>
        <end position="847"/>
    </location>
</feature>
<dbReference type="InterPro" id="IPR011050">
    <property type="entry name" value="Pectin_lyase_fold/virulence"/>
</dbReference>
<dbReference type="RefSeq" id="WP_380804128.1">
    <property type="nucleotide sequence ID" value="NZ_JBHSFZ010000015.1"/>
</dbReference>